<feature type="transmembrane region" description="Helical" evidence="7">
    <location>
        <begin position="5"/>
        <end position="23"/>
    </location>
</feature>
<feature type="transmembrane region" description="Helical" evidence="7">
    <location>
        <begin position="153"/>
        <end position="174"/>
    </location>
</feature>
<dbReference type="Pfam" id="PF03600">
    <property type="entry name" value="CitMHS"/>
    <property type="match status" value="1"/>
</dbReference>
<name>A0A9D2S2H9_9FIRM</name>
<evidence type="ECO:0000256" key="4">
    <source>
        <dbReference type="ARBA" id="ARBA00022692"/>
    </source>
</evidence>
<sequence>MKQEVVLCITILCAGITMLFVPPGPSYLDYFDWRVLALLFCLMAVVAGFTQCGLLDNLARRLLEGEKPLRLLALALVALPFFSSMVITNDVALIAFVPFALLVLTMLGRQRYAVWIVILQTLAANLGSMATPIGNPQNLFLYSFFELSPGEFFGVVLPPALLSLVLIALLCLRLPAENLQVRFSSPLEPLPRKRLLLFAALLALCLLTVFRIIPWYITLTITVAVLAVWARELFAKVDYALLATFVFFFIFAGNLGEIPEARTFFMNLMQSTPLTASVLASQFISNVPAAVLLADFTQNASALLAGVDVGGLGTPVASLASLISLKLYLRTPEAQPKRYLGVFLGLNFAFLIVLYGLSVLLTGSF</sequence>
<gene>
    <name evidence="9" type="ORF">H9943_07710</name>
</gene>
<evidence type="ECO:0000313" key="10">
    <source>
        <dbReference type="Proteomes" id="UP000824209"/>
    </source>
</evidence>
<feature type="transmembrane region" description="Helical" evidence="7">
    <location>
        <begin position="35"/>
        <end position="56"/>
    </location>
</feature>
<evidence type="ECO:0000256" key="3">
    <source>
        <dbReference type="ARBA" id="ARBA00022475"/>
    </source>
</evidence>
<evidence type="ECO:0000256" key="5">
    <source>
        <dbReference type="ARBA" id="ARBA00022989"/>
    </source>
</evidence>
<reference evidence="9" key="1">
    <citation type="journal article" date="2021" name="PeerJ">
        <title>Extensive microbial diversity within the chicken gut microbiome revealed by metagenomics and culture.</title>
        <authorList>
            <person name="Gilroy R."/>
            <person name="Ravi A."/>
            <person name="Getino M."/>
            <person name="Pursley I."/>
            <person name="Horton D.L."/>
            <person name="Alikhan N.F."/>
            <person name="Baker D."/>
            <person name="Gharbi K."/>
            <person name="Hall N."/>
            <person name="Watson M."/>
            <person name="Adriaenssens E.M."/>
            <person name="Foster-Nyarko E."/>
            <person name="Jarju S."/>
            <person name="Secka A."/>
            <person name="Antonio M."/>
            <person name="Oren A."/>
            <person name="Chaudhuri R.R."/>
            <person name="La Ragione R."/>
            <person name="Hildebrand F."/>
            <person name="Pallen M.J."/>
        </authorList>
    </citation>
    <scope>NUCLEOTIDE SEQUENCE</scope>
    <source>
        <strain evidence="9">ChiBcec8-14828</strain>
    </source>
</reference>
<keyword evidence="5 7" id="KW-1133">Transmembrane helix</keyword>
<comment type="caution">
    <text evidence="9">The sequence shown here is derived from an EMBL/GenBank/DDBJ whole genome shotgun (WGS) entry which is preliminary data.</text>
</comment>
<accession>A0A9D2S2H9</accession>
<evidence type="ECO:0000256" key="6">
    <source>
        <dbReference type="ARBA" id="ARBA00023136"/>
    </source>
</evidence>
<keyword evidence="3" id="KW-1003">Cell membrane</keyword>
<dbReference type="PANTHER" id="PTHR43302">
    <property type="entry name" value="TRANSPORTER ARSB-RELATED"/>
    <property type="match status" value="1"/>
</dbReference>
<dbReference type="EMBL" id="DWYA01000062">
    <property type="protein sequence ID" value="HJB40265.1"/>
    <property type="molecule type" value="Genomic_DNA"/>
</dbReference>
<feature type="transmembrane region" description="Helical" evidence="7">
    <location>
        <begin position="276"/>
        <end position="294"/>
    </location>
</feature>
<feature type="transmembrane region" description="Helical" evidence="7">
    <location>
        <begin position="237"/>
        <end position="255"/>
    </location>
</feature>
<evidence type="ECO:0000259" key="8">
    <source>
        <dbReference type="Pfam" id="PF03600"/>
    </source>
</evidence>
<evidence type="ECO:0000256" key="7">
    <source>
        <dbReference type="SAM" id="Phobius"/>
    </source>
</evidence>
<dbReference type="GO" id="GO:0055085">
    <property type="term" value="P:transmembrane transport"/>
    <property type="evidence" value="ECO:0007669"/>
    <property type="project" value="InterPro"/>
</dbReference>
<feature type="transmembrane region" description="Helical" evidence="7">
    <location>
        <begin position="91"/>
        <end position="107"/>
    </location>
</feature>
<feature type="transmembrane region" description="Helical" evidence="7">
    <location>
        <begin position="300"/>
        <end position="327"/>
    </location>
</feature>
<reference evidence="9" key="2">
    <citation type="submission" date="2021-04" db="EMBL/GenBank/DDBJ databases">
        <authorList>
            <person name="Gilroy R."/>
        </authorList>
    </citation>
    <scope>NUCLEOTIDE SEQUENCE</scope>
    <source>
        <strain evidence="9">ChiBcec8-14828</strain>
    </source>
</reference>
<feature type="domain" description="Citrate transporter-like" evidence="8">
    <location>
        <begin position="14"/>
        <end position="302"/>
    </location>
</feature>
<proteinExistence type="predicted"/>
<protein>
    <submittedName>
        <fullName evidence="9">Anion permease</fullName>
    </submittedName>
</protein>
<dbReference type="InterPro" id="IPR004680">
    <property type="entry name" value="Cit_transptr-like_dom"/>
</dbReference>
<dbReference type="PANTHER" id="PTHR43302:SF5">
    <property type="entry name" value="TRANSPORTER ARSB-RELATED"/>
    <property type="match status" value="1"/>
</dbReference>
<evidence type="ECO:0000256" key="2">
    <source>
        <dbReference type="ARBA" id="ARBA00022448"/>
    </source>
</evidence>
<feature type="transmembrane region" description="Helical" evidence="7">
    <location>
        <begin position="68"/>
        <end position="85"/>
    </location>
</feature>
<dbReference type="Proteomes" id="UP000824209">
    <property type="component" value="Unassembled WGS sequence"/>
</dbReference>
<evidence type="ECO:0000256" key="1">
    <source>
        <dbReference type="ARBA" id="ARBA00004651"/>
    </source>
</evidence>
<feature type="transmembrane region" description="Helical" evidence="7">
    <location>
        <begin position="339"/>
        <end position="361"/>
    </location>
</feature>
<organism evidence="9 10">
    <name type="scientific">Candidatus Ruthenibacterium avium</name>
    <dbReference type="NCBI Taxonomy" id="2838751"/>
    <lineage>
        <taxon>Bacteria</taxon>
        <taxon>Bacillati</taxon>
        <taxon>Bacillota</taxon>
        <taxon>Clostridia</taxon>
        <taxon>Eubacteriales</taxon>
        <taxon>Oscillospiraceae</taxon>
        <taxon>Ruthenibacterium</taxon>
    </lineage>
</organism>
<dbReference type="AlphaFoldDB" id="A0A9D2S2H9"/>
<keyword evidence="4 7" id="KW-0812">Transmembrane</keyword>
<keyword evidence="6 7" id="KW-0472">Membrane</keyword>
<feature type="transmembrane region" description="Helical" evidence="7">
    <location>
        <begin position="195"/>
        <end position="217"/>
    </location>
</feature>
<evidence type="ECO:0000313" key="9">
    <source>
        <dbReference type="EMBL" id="HJB40265.1"/>
    </source>
</evidence>
<comment type="subcellular location">
    <subcellularLocation>
        <location evidence="1">Cell membrane</location>
        <topology evidence="1">Multi-pass membrane protein</topology>
    </subcellularLocation>
</comment>
<dbReference type="GO" id="GO:0005886">
    <property type="term" value="C:plasma membrane"/>
    <property type="evidence" value="ECO:0007669"/>
    <property type="project" value="UniProtKB-SubCell"/>
</dbReference>
<keyword evidence="2" id="KW-0813">Transport</keyword>
<feature type="transmembrane region" description="Helical" evidence="7">
    <location>
        <begin position="114"/>
        <end position="133"/>
    </location>
</feature>